<feature type="compositionally biased region" description="Low complexity" evidence="1">
    <location>
        <begin position="223"/>
        <end position="233"/>
    </location>
</feature>
<dbReference type="PANTHER" id="PTHR22938:SF0">
    <property type="entry name" value="E3 UBIQUITIN-PROTEIN LIGASE ZNF598"/>
    <property type="match status" value="1"/>
</dbReference>
<evidence type="ECO:0000313" key="4">
    <source>
        <dbReference type="Proteomes" id="UP000193642"/>
    </source>
</evidence>
<dbReference type="STRING" id="329046.A0A1Y2CME8"/>
<feature type="compositionally biased region" description="Basic and acidic residues" evidence="1">
    <location>
        <begin position="129"/>
        <end position="140"/>
    </location>
</feature>
<sequence>MHFYGDDELYEHCRKSHEQCFLCTGVGIRHQYYENYDRLEQHFRKEHFCCMDPECLEKKFQVFFSDIDLKAHEMQVHPTKRTARGKGQKIDINFSIAGSPSLDLGARGSSSSSSGGGGRGGNARGRNGNRRDDGPSREVLDMSAEFGESHIRDNRVRPPPGFGQLTDVAPTPAEATNLDSGSSRLGSATNVSATVGVAGSRYANSVAQGFDRSDNNFPPPQRAGAISSSSGPSYAAPSTAAASGGMMDPATLAILQELFNSNRGKLDELKSIAKMYRNDLTTCSEFLNFFIRLVFEGRTQAPDAIKKEIFLKAGRVWKSLADSIPDETTAGSYPRLGQKTKKQMKQEEMLRVWNGKFIRKPS</sequence>
<evidence type="ECO:0000313" key="3">
    <source>
        <dbReference type="EMBL" id="ORY48127.1"/>
    </source>
</evidence>
<dbReference type="AlphaFoldDB" id="A0A1Y2CME8"/>
<dbReference type="InterPro" id="IPR056437">
    <property type="entry name" value="Znf-C2H2_ZNF598/HEL2"/>
</dbReference>
<dbReference type="GO" id="GO:0072344">
    <property type="term" value="P:rescue of stalled ribosome"/>
    <property type="evidence" value="ECO:0007669"/>
    <property type="project" value="InterPro"/>
</dbReference>
<feature type="compositionally biased region" description="Polar residues" evidence="1">
    <location>
        <begin position="177"/>
        <end position="187"/>
    </location>
</feature>
<feature type="compositionally biased region" description="Basic and acidic residues" evidence="1">
    <location>
        <begin position="147"/>
        <end position="156"/>
    </location>
</feature>
<dbReference type="GO" id="GO:0043022">
    <property type="term" value="F:ribosome binding"/>
    <property type="evidence" value="ECO:0007669"/>
    <property type="project" value="TreeGrafter"/>
</dbReference>
<dbReference type="InterPro" id="IPR044288">
    <property type="entry name" value="ZNF598/HEL2"/>
</dbReference>
<reference evidence="3 4" key="1">
    <citation type="submission" date="2016-07" db="EMBL/GenBank/DDBJ databases">
        <title>Pervasive Adenine N6-methylation of Active Genes in Fungi.</title>
        <authorList>
            <consortium name="DOE Joint Genome Institute"/>
            <person name="Mondo S.J."/>
            <person name="Dannebaum R.O."/>
            <person name="Kuo R.C."/>
            <person name="Labutti K."/>
            <person name="Haridas S."/>
            <person name="Kuo A."/>
            <person name="Salamov A."/>
            <person name="Ahrendt S.R."/>
            <person name="Lipzen A."/>
            <person name="Sullivan W."/>
            <person name="Andreopoulos W.B."/>
            <person name="Clum A."/>
            <person name="Lindquist E."/>
            <person name="Daum C."/>
            <person name="Ramamoorthy G.K."/>
            <person name="Gryganskyi A."/>
            <person name="Culley D."/>
            <person name="Magnuson J.K."/>
            <person name="James T.Y."/>
            <person name="O'Malley M.A."/>
            <person name="Stajich J.E."/>
            <person name="Spatafora J.W."/>
            <person name="Visel A."/>
            <person name="Grigoriev I.V."/>
        </authorList>
    </citation>
    <scope>NUCLEOTIDE SEQUENCE [LARGE SCALE GENOMIC DNA]</scope>
    <source>
        <strain evidence="3 4">JEL800</strain>
    </source>
</reference>
<dbReference type="GO" id="GO:0061630">
    <property type="term" value="F:ubiquitin protein ligase activity"/>
    <property type="evidence" value="ECO:0007669"/>
    <property type="project" value="InterPro"/>
</dbReference>
<evidence type="ECO:0000256" key="1">
    <source>
        <dbReference type="SAM" id="MobiDB-lite"/>
    </source>
</evidence>
<dbReference type="EMBL" id="MCGO01000012">
    <property type="protein sequence ID" value="ORY48127.1"/>
    <property type="molecule type" value="Genomic_DNA"/>
</dbReference>
<dbReference type="Proteomes" id="UP000193642">
    <property type="component" value="Unassembled WGS sequence"/>
</dbReference>
<gene>
    <name evidence="3" type="ORF">BCR33DRAFT_59075</name>
</gene>
<feature type="compositionally biased region" description="Gly residues" evidence="1">
    <location>
        <begin position="114"/>
        <end position="123"/>
    </location>
</feature>
<organism evidence="3 4">
    <name type="scientific">Rhizoclosmatium globosum</name>
    <dbReference type="NCBI Taxonomy" id="329046"/>
    <lineage>
        <taxon>Eukaryota</taxon>
        <taxon>Fungi</taxon>
        <taxon>Fungi incertae sedis</taxon>
        <taxon>Chytridiomycota</taxon>
        <taxon>Chytridiomycota incertae sedis</taxon>
        <taxon>Chytridiomycetes</taxon>
        <taxon>Chytridiales</taxon>
        <taxon>Chytriomycetaceae</taxon>
        <taxon>Rhizoclosmatium</taxon>
    </lineage>
</organism>
<feature type="region of interest" description="Disordered" evidence="1">
    <location>
        <begin position="209"/>
        <end position="233"/>
    </location>
</feature>
<keyword evidence="4" id="KW-1185">Reference proteome</keyword>
<name>A0A1Y2CME8_9FUNG</name>
<accession>A0A1Y2CME8</accession>
<proteinExistence type="predicted"/>
<feature type="region of interest" description="Disordered" evidence="1">
    <location>
        <begin position="103"/>
        <end position="187"/>
    </location>
</feature>
<protein>
    <recommendedName>
        <fullName evidence="2">ZNF598/HEL2 C2H2 zinc finger domain-containing protein</fullName>
    </recommendedName>
</protein>
<dbReference type="GO" id="GO:0016567">
    <property type="term" value="P:protein ubiquitination"/>
    <property type="evidence" value="ECO:0007669"/>
    <property type="project" value="TreeGrafter"/>
</dbReference>
<dbReference type="OrthoDB" id="3838338at2759"/>
<feature type="domain" description="ZNF598/HEL2 C2H2 zinc finger" evidence="2">
    <location>
        <begin position="17"/>
        <end position="72"/>
    </location>
</feature>
<dbReference type="Pfam" id="PF23230">
    <property type="entry name" value="zf-C2H2_13"/>
    <property type="match status" value="1"/>
</dbReference>
<evidence type="ECO:0000259" key="2">
    <source>
        <dbReference type="Pfam" id="PF23230"/>
    </source>
</evidence>
<dbReference type="PANTHER" id="PTHR22938">
    <property type="entry name" value="ZINC FINGER PROTEIN 598"/>
    <property type="match status" value="1"/>
</dbReference>
<comment type="caution">
    <text evidence="3">The sequence shown here is derived from an EMBL/GenBank/DDBJ whole genome shotgun (WGS) entry which is preliminary data.</text>
</comment>